<feature type="domain" description="DUF306" evidence="2">
    <location>
        <begin position="37"/>
        <end position="143"/>
    </location>
</feature>
<dbReference type="Proteomes" id="UP000317881">
    <property type="component" value="Unassembled WGS sequence"/>
</dbReference>
<accession>A0A4Y3VN32</accession>
<evidence type="ECO:0000256" key="1">
    <source>
        <dbReference type="SAM" id="SignalP"/>
    </source>
</evidence>
<feature type="domain" description="DUF306" evidence="2">
    <location>
        <begin position="151"/>
        <end position="265"/>
    </location>
</feature>
<proteinExistence type="predicted"/>
<keyword evidence="3" id="KW-0449">Lipoprotein</keyword>
<dbReference type="PROSITE" id="PS00430">
    <property type="entry name" value="TONB_DEPENDENT_REC_1"/>
    <property type="match status" value="1"/>
</dbReference>
<evidence type="ECO:0000313" key="3">
    <source>
        <dbReference type="EMBL" id="GEC08267.1"/>
    </source>
</evidence>
<gene>
    <name evidence="3" type="ORF">SSP24_59220</name>
</gene>
<keyword evidence="1" id="KW-0732">Signal</keyword>
<dbReference type="InterPro" id="IPR053147">
    <property type="entry name" value="Hsp_HslJ-like"/>
</dbReference>
<feature type="signal peptide" evidence="1">
    <location>
        <begin position="1"/>
        <end position="28"/>
    </location>
</feature>
<dbReference type="PANTHER" id="PTHR35535">
    <property type="entry name" value="HEAT SHOCK PROTEIN HSLJ"/>
    <property type="match status" value="1"/>
</dbReference>
<comment type="caution">
    <text evidence="3">The sequence shown here is derived from an EMBL/GenBank/DDBJ whole genome shotgun (WGS) entry which is preliminary data.</text>
</comment>
<organism evidence="3 4">
    <name type="scientific">Streptomyces spinoverrucosus</name>
    <dbReference type="NCBI Taxonomy" id="284043"/>
    <lineage>
        <taxon>Bacteria</taxon>
        <taxon>Bacillati</taxon>
        <taxon>Actinomycetota</taxon>
        <taxon>Actinomycetes</taxon>
        <taxon>Kitasatosporales</taxon>
        <taxon>Streptomycetaceae</taxon>
        <taxon>Streptomyces</taxon>
    </lineage>
</organism>
<protein>
    <submittedName>
        <fullName evidence="3">Lipoprotein</fullName>
    </submittedName>
</protein>
<dbReference type="PANTHER" id="PTHR35535:SF2">
    <property type="entry name" value="DUF306 DOMAIN-CONTAINING PROTEIN"/>
    <property type="match status" value="1"/>
</dbReference>
<dbReference type="AlphaFoldDB" id="A0A4Y3VN32"/>
<dbReference type="EMBL" id="BJND01000050">
    <property type="protein sequence ID" value="GEC08267.1"/>
    <property type="molecule type" value="Genomic_DNA"/>
</dbReference>
<feature type="chain" id="PRO_5038575799" evidence="1">
    <location>
        <begin position="29"/>
        <end position="270"/>
    </location>
</feature>
<reference evidence="3 4" key="1">
    <citation type="submission" date="2019-06" db="EMBL/GenBank/DDBJ databases">
        <title>Whole genome shotgun sequence of Streptomyces spinoverrucosus NBRC 14228.</title>
        <authorList>
            <person name="Hosoyama A."/>
            <person name="Uohara A."/>
            <person name="Ohji S."/>
            <person name="Ichikawa N."/>
        </authorList>
    </citation>
    <scope>NUCLEOTIDE SEQUENCE [LARGE SCALE GENOMIC DNA]</scope>
    <source>
        <strain evidence="3 4">NBRC 14228</strain>
    </source>
</reference>
<dbReference type="PROSITE" id="PS51257">
    <property type="entry name" value="PROKAR_LIPOPROTEIN"/>
    <property type="match status" value="1"/>
</dbReference>
<dbReference type="InterPro" id="IPR005184">
    <property type="entry name" value="DUF306_Meta_HslJ"/>
</dbReference>
<evidence type="ECO:0000313" key="4">
    <source>
        <dbReference type="Proteomes" id="UP000317881"/>
    </source>
</evidence>
<evidence type="ECO:0000259" key="2">
    <source>
        <dbReference type="Pfam" id="PF03724"/>
    </source>
</evidence>
<sequence length="270" mass="28593">MYRQKQRITLTAALALVPLAAACGSEQAGSTTADVSKPVTGVHWTVDSVTVDGTQHAAPTDAHVTIDDSGKAQGNYGCNHFSAQASFDGDRVRLGDATVTEMACEEKPMAFEENLARTLADGPLKTQVSGDRLTLTTDAGDTVRLTEEQPAPLYGTKWTVTTLGKGGPDGVAEPLPKGAEGKAHLTFDKATGTVAGRLTCNKFNAEATVRDDRITLGPASTTRMMCEASLMTAERRLLSLFDGTVSYRLEHRTLTLTSENGDTVTATAEQ</sequence>
<dbReference type="InterPro" id="IPR010916">
    <property type="entry name" value="TonB_box_CS"/>
</dbReference>
<dbReference type="Pfam" id="PF03724">
    <property type="entry name" value="META"/>
    <property type="match status" value="2"/>
</dbReference>
<dbReference type="Gene3D" id="2.40.128.270">
    <property type="match status" value="2"/>
</dbReference>
<name>A0A4Y3VN32_9ACTN</name>
<dbReference type="OrthoDB" id="4733425at2"/>
<dbReference type="RefSeq" id="WP_141312909.1">
    <property type="nucleotide sequence ID" value="NZ_BJND01000050.1"/>
</dbReference>
<dbReference type="InterPro" id="IPR038670">
    <property type="entry name" value="HslJ-like_sf"/>
</dbReference>
<keyword evidence="4" id="KW-1185">Reference proteome</keyword>